<comment type="similarity">
    <text evidence="1">Belongs to the short-chain dehydrogenases/reductases (SDR) family.</text>
</comment>
<dbReference type="AlphaFoldDB" id="A0AAI8VHN7"/>
<protein>
    <submittedName>
        <fullName evidence="4">Uu.00g124760.m01.CDS01</fullName>
    </submittedName>
</protein>
<dbReference type="Pfam" id="PF00106">
    <property type="entry name" value="adh_short"/>
    <property type="match status" value="1"/>
</dbReference>
<accession>A0AAI8VHN7</accession>
<evidence type="ECO:0000256" key="2">
    <source>
        <dbReference type="ARBA" id="ARBA00022857"/>
    </source>
</evidence>
<reference evidence="4" key="1">
    <citation type="submission" date="2023-10" db="EMBL/GenBank/DDBJ databases">
        <authorList>
            <person name="Hackl T."/>
        </authorList>
    </citation>
    <scope>NUCLEOTIDE SEQUENCE</scope>
</reference>
<dbReference type="PRINTS" id="PR00081">
    <property type="entry name" value="GDHRDH"/>
</dbReference>
<evidence type="ECO:0000313" key="5">
    <source>
        <dbReference type="Proteomes" id="UP001295740"/>
    </source>
</evidence>
<comment type="caution">
    <text evidence="4">The sequence shown here is derived from an EMBL/GenBank/DDBJ whole genome shotgun (WGS) entry which is preliminary data.</text>
</comment>
<dbReference type="Gene3D" id="3.40.50.720">
    <property type="entry name" value="NAD(P)-binding Rossmann-like Domain"/>
    <property type="match status" value="1"/>
</dbReference>
<dbReference type="InterPro" id="IPR036291">
    <property type="entry name" value="NAD(P)-bd_dom_sf"/>
</dbReference>
<evidence type="ECO:0000313" key="4">
    <source>
        <dbReference type="EMBL" id="CAJ2505082.1"/>
    </source>
</evidence>
<evidence type="ECO:0000256" key="1">
    <source>
        <dbReference type="ARBA" id="ARBA00006484"/>
    </source>
</evidence>
<dbReference type="EMBL" id="CAUWAG010000007">
    <property type="protein sequence ID" value="CAJ2505082.1"/>
    <property type="molecule type" value="Genomic_DNA"/>
</dbReference>
<dbReference type="PANTHER" id="PTHR24320">
    <property type="entry name" value="RETINOL DEHYDROGENASE"/>
    <property type="match status" value="1"/>
</dbReference>
<dbReference type="SUPFAM" id="SSF51735">
    <property type="entry name" value="NAD(P)-binding Rossmann-fold domains"/>
    <property type="match status" value="1"/>
</dbReference>
<keyword evidence="3" id="KW-0560">Oxidoreductase</keyword>
<dbReference type="InterPro" id="IPR002347">
    <property type="entry name" value="SDR_fam"/>
</dbReference>
<dbReference type="GO" id="GO:0016491">
    <property type="term" value="F:oxidoreductase activity"/>
    <property type="evidence" value="ECO:0007669"/>
    <property type="project" value="UniProtKB-KW"/>
</dbReference>
<name>A0AAI8VHN7_9PEZI</name>
<dbReference type="Proteomes" id="UP001295740">
    <property type="component" value="Unassembled WGS sequence"/>
</dbReference>
<dbReference type="PANTHER" id="PTHR24320:SF236">
    <property type="entry name" value="SHORT-CHAIN DEHYDROGENASE-RELATED"/>
    <property type="match status" value="1"/>
</dbReference>
<organism evidence="4 5">
    <name type="scientific">Anthostomella pinea</name>
    <dbReference type="NCBI Taxonomy" id="933095"/>
    <lineage>
        <taxon>Eukaryota</taxon>
        <taxon>Fungi</taxon>
        <taxon>Dikarya</taxon>
        <taxon>Ascomycota</taxon>
        <taxon>Pezizomycotina</taxon>
        <taxon>Sordariomycetes</taxon>
        <taxon>Xylariomycetidae</taxon>
        <taxon>Xylariales</taxon>
        <taxon>Xylariaceae</taxon>
        <taxon>Anthostomella</taxon>
    </lineage>
</organism>
<gene>
    <name evidence="4" type="ORF">KHLLAP_LOCUS5550</name>
</gene>
<evidence type="ECO:0000256" key="3">
    <source>
        <dbReference type="ARBA" id="ARBA00023002"/>
    </source>
</evidence>
<sequence length="319" mass="35375">MAPNNNFSWTQYFPPKPRYTIEDIPVSLQGKVYIVTGANSGMGKELAQVLYAKGAKVYVACRSEEKASQAINEIKQAEQKQSSKGDLIALSLDLSDLRKVQAAAKIFLAKESKLYVLFNNTGVMVGDNNNKDLTPQGYKEALWVATAKSDSEPAGSVRVVWLSSFGLEHFAPEGRGVDLDNLDHHTPKIPIERYGMSKAGTWLLAVEYTRRYKDVVSVAINPGNIKTNRARHQGIALKLIAGAIVYPVINGVYTQLFAAFSPEVTTQVDWTKNWIIPFGRIAAFRPDLTKATLPVEEGGNGNAQQFLEWHEQQVKDYLQ</sequence>
<keyword evidence="5" id="KW-1185">Reference proteome</keyword>
<proteinExistence type="inferred from homology"/>
<keyword evidence="2" id="KW-0521">NADP</keyword>